<dbReference type="PANTHER" id="PTHR42734">
    <property type="entry name" value="METAL TRANSPORT SYSTEM ATP-BINDING PROTEIN TM_0124-RELATED"/>
    <property type="match status" value="1"/>
</dbReference>
<dbReference type="RefSeq" id="WP_028983795.1">
    <property type="nucleotide sequence ID" value="NZ_AP021853.1"/>
</dbReference>
<dbReference type="InterPro" id="IPR050153">
    <property type="entry name" value="Metal_Ion_Import_ABC"/>
</dbReference>
<accession>A0A5K7WSS1</accession>
<comment type="similarity">
    <text evidence="1">Belongs to the ABC transporter superfamily.</text>
</comment>
<dbReference type="Pfam" id="PF00005">
    <property type="entry name" value="ABC_tran"/>
    <property type="match status" value="1"/>
</dbReference>
<feature type="domain" description="ABC transporter" evidence="5">
    <location>
        <begin position="1"/>
        <end position="235"/>
    </location>
</feature>
<protein>
    <submittedName>
        <fullName evidence="6">Manganese transport system ATP-binding protein MntB</fullName>
    </submittedName>
</protein>
<dbReference type="SMART" id="SM00382">
    <property type="entry name" value="AAA"/>
    <property type="match status" value="1"/>
</dbReference>
<organism evidence="6 7">
    <name type="scientific">Sporolactobacillus terrae</name>
    <dbReference type="NCBI Taxonomy" id="269673"/>
    <lineage>
        <taxon>Bacteria</taxon>
        <taxon>Bacillati</taxon>
        <taxon>Bacillota</taxon>
        <taxon>Bacilli</taxon>
        <taxon>Bacillales</taxon>
        <taxon>Sporolactobacillaceae</taxon>
        <taxon>Sporolactobacillus</taxon>
    </lineage>
</organism>
<keyword evidence="3" id="KW-0547">Nucleotide-binding</keyword>
<reference evidence="6 7" key="1">
    <citation type="submission" date="2019-09" db="EMBL/GenBank/DDBJ databases">
        <title>Complete genome sequence of Sporolactobacillus terrae 70-3.</title>
        <authorList>
            <person name="Tanaka N."/>
            <person name="Shiwa Y."/>
            <person name="Fujita N."/>
            <person name="Tanasupawat S."/>
        </authorList>
    </citation>
    <scope>NUCLEOTIDE SEQUENCE [LARGE SCALE GENOMIC DNA]</scope>
    <source>
        <strain evidence="6 7">70-3</strain>
    </source>
</reference>
<dbReference type="InterPro" id="IPR027417">
    <property type="entry name" value="P-loop_NTPase"/>
</dbReference>
<dbReference type="Proteomes" id="UP000326951">
    <property type="component" value="Chromosome"/>
</dbReference>
<dbReference type="PROSITE" id="PS00211">
    <property type="entry name" value="ABC_TRANSPORTER_1"/>
    <property type="match status" value="1"/>
</dbReference>
<dbReference type="GO" id="GO:0005524">
    <property type="term" value="F:ATP binding"/>
    <property type="evidence" value="ECO:0007669"/>
    <property type="project" value="UniProtKB-KW"/>
</dbReference>
<evidence type="ECO:0000256" key="2">
    <source>
        <dbReference type="ARBA" id="ARBA00022448"/>
    </source>
</evidence>
<evidence type="ECO:0000256" key="1">
    <source>
        <dbReference type="ARBA" id="ARBA00005417"/>
    </source>
</evidence>
<keyword evidence="2" id="KW-0813">Transport</keyword>
<dbReference type="GO" id="GO:0016887">
    <property type="term" value="F:ATP hydrolysis activity"/>
    <property type="evidence" value="ECO:0007669"/>
    <property type="project" value="InterPro"/>
</dbReference>
<dbReference type="Gene3D" id="3.40.50.300">
    <property type="entry name" value="P-loop containing nucleotide triphosphate hydrolases"/>
    <property type="match status" value="1"/>
</dbReference>
<dbReference type="SUPFAM" id="SSF52540">
    <property type="entry name" value="P-loop containing nucleoside triphosphate hydrolases"/>
    <property type="match status" value="1"/>
</dbReference>
<evidence type="ECO:0000259" key="5">
    <source>
        <dbReference type="PROSITE" id="PS50893"/>
    </source>
</evidence>
<dbReference type="PANTHER" id="PTHR42734:SF5">
    <property type="entry name" value="IRON TRANSPORT SYSTEM ATP-BINDING PROTEIN HI_0361-RELATED"/>
    <property type="match status" value="1"/>
</dbReference>
<evidence type="ECO:0000256" key="3">
    <source>
        <dbReference type="ARBA" id="ARBA00022741"/>
    </source>
</evidence>
<dbReference type="CDD" id="cd03235">
    <property type="entry name" value="ABC_Metallic_Cations"/>
    <property type="match status" value="1"/>
</dbReference>
<dbReference type="InterPro" id="IPR003439">
    <property type="entry name" value="ABC_transporter-like_ATP-bd"/>
</dbReference>
<keyword evidence="4 6" id="KW-0067">ATP-binding</keyword>
<dbReference type="PROSITE" id="PS50893">
    <property type="entry name" value="ABC_TRANSPORTER_2"/>
    <property type="match status" value="1"/>
</dbReference>
<name>A0A5K7WSS1_9BACL</name>
<evidence type="ECO:0000313" key="6">
    <source>
        <dbReference type="EMBL" id="BBN97721.1"/>
    </source>
</evidence>
<evidence type="ECO:0000313" key="7">
    <source>
        <dbReference type="Proteomes" id="UP000326951"/>
    </source>
</evidence>
<dbReference type="InterPro" id="IPR017871">
    <property type="entry name" value="ABC_transporter-like_CS"/>
</dbReference>
<sequence>MEISNLSVYYGKRRVLNDVSVSIRSGKVTGIIGPNGAGKSTFMKAVLGLIPMSTGTITLDSGETNPKKWHQTIAYVPQRQSIDLTFPITVFDMVLMGTYPSLGLFKRPGKAEKARTQKWLEAVKLGDLGHRQIAALSGGQLQRAIIARALVQETDRFFLDEPFAGVDVVSEKIIMDLVREMNAQGKTFVIVHHDLSTVKDYFDDVVMLHSDHIVCGEVAHVFTGEQLKHFYGAEINF</sequence>
<gene>
    <name evidence="6" type="primary">mntB</name>
    <name evidence="6" type="ORF">St703_04260</name>
</gene>
<dbReference type="InterPro" id="IPR003593">
    <property type="entry name" value="AAA+_ATPase"/>
</dbReference>
<dbReference type="AlphaFoldDB" id="A0A5K7WSS1"/>
<proteinExistence type="inferred from homology"/>
<dbReference type="EMBL" id="AP021853">
    <property type="protein sequence ID" value="BBN97721.1"/>
    <property type="molecule type" value="Genomic_DNA"/>
</dbReference>
<dbReference type="FunFam" id="3.40.50.300:FF:000134">
    <property type="entry name" value="Iron-enterobactin ABC transporter ATP-binding protein"/>
    <property type="match status" value="1"/>
</dbReference>
<evidence type="ECO:0000256" key="4">
    <source>
        <dbReference type="ARBA" id="ARBA00022840"/>
    </source>
</evidence>